<dbReference type="EMBL" id="QNRT01000005">
    <property type="protein sequence ID" value="RBP48666.1"/>
    <property type="molecule type" value="Genomic_DNA"/>
</dbReference>
<evidence type="ECO:0000313" key="1">
    <source>
        <dbReference type="EMBL" id="RBP48666.1"/>
    </source>
</evidence>
<evidence type="ECO:0000313" key="2">
    <source>
        <dbReference type="Proteomes" id="UP000253083"/>
    </source>
</evidence>
<reference evidence="1 2" key="1">
    <citation type="submission" date="2018-06" db="EMBL/GenBank/DDBJ databases">
        <title>Genomic Encyclopedia of Type Strains, Phase IV (KMG-IV): sequencing the most valuable type-strain genomes for metagenomic binning, comparative biology and taxonomic classification.</title>
        <authorList>
            <person name="Goeker M."/>
        </authorList>
    </citation>
    <scope>NUCLEOTIDE SEQUENCE [LARGE SCALE GENOMIC DNA]</scope>
    <source>
        <strain evidence="1 2">DSM 24032</strain>
    </source>
</reference>
<dbReference type="InParanoid" id="A0A395JFQ0"/>
<sequence length="189" mass="21919">MKRKVKFKNCQPLRSLERAENALLFVRRSPSLVRNLFLFFFIPTILACAPAGPPQFPTDSEMINHLESNFSEFENLLLMFEKDGMSVVHPSWVQPKNKISEARLAEYRDIFVRLELDGGLRSWGGESVRLISHSSGFVFGGSEKGFMYKPENPSPLYESLDIPPEDLLSNVSAYRYVKKNWYLEYRWDD</sequence>
<dbReference type="OrthoDB" id="7068999at2"/>
<dbReference type="Proteomes" id="UP000253083">
    <property type="component" value="Unassembled WGS sequence"/>
</dbReference>
<keyword evidence="2" id="KW-1185">Reference proteome</keyword>
<comment type="caution">
    <text evidence="1">The sequence shown here is derived from an EMBL/GenBank/DDBJ whole genome shotgun (WGS) entry which is preliminary data.</text>
</comment>
<accession>A0A395JFQ0</accession>
<gene>
    <name evidence="1" type="ORF">DFR28_1054</name>
</gene>
<dbReference type="AlphaFoldDB" id="A0A395JFQ0"/>
<dbReference type="RefSeq" id="WP_113955270.1">
    <property type="nucleotide sequence ID" value="NZ_QNRT01000005.1"/>
</dbReference>
<proteinExistence type="predicted"/>
<organism evidence="1 2">
    <name type="scientific">Arenicella xantha</name>
    <dbReference type="NCBI Taxonomy" id="644221"/>
    <lineage>
        <taxon>Bacteria</taxon>
        <taxon>Pseudomonadati</taxon>
        <taxon>Pseudomonadota</taxon>
        <taxon>Gammaproteobacteria</taxon>
        <taxon>Arenicellales</taxon>
        <taxon>Arenicellaceae</taxon>
        <taxon>Arenicella</taxon>
    </lineage>
</organism>
<protein>
    <submittedName>
        <fullName evidence="1">Uncharacterized protein</fullName>
    </submittedName>
</protein>
<name>A0A395JFQ0_9GAMM</name>